<dbReference type="EC" id="3.5.1.88" evidence="2"/>
<evidence type="ECO:0000313" key="4">
    <source>
        <dbReference type="Proteomes" id="UP001221217"/>
    </source>
</evidence>
<dbReference type="Gene3D" id="3.90.45.10">
    <property type="entry name" value="Peptide deformylase"/>
    <property type="match status" value="1"/>
</dbReference>
<feature type="binding site" evidence="2">
    <location>
        <position position="132"/>
    </location>
    <ligand>
        <name>Fe cation</name>
        <dbReference type="ChEBI" id="CHEBI:24875"/>
    </ligand>
</feature>
<dbReference type="SUPFAM" id="SSF56420">
    <property type="entry name" value="Peptide deformylase"/>
    <property type="match status" value="1"/>
</dbReference>
<dbReference type="PIRSF" id="PIRSF004749">
    <property type="entry name" value="Pep_def"/>
    <property type="match status" value="1"/>
</dbReference>
<organism evidence="3 4">
    <name type="scientific">Candidatus Thalassospirochaeta sargassi</name>
    <dbReference type="NCBI Taxonomy" id="3119039"/>
    <lineage>
        <taxon>Bacteria</taxon>
        <taxon>Pseudomonadati</taxon>
        <taxon>Spirochaetota</taxon>
        <taxon>Spirochaetia</taxon>
        <taxon>Spirochaetales</taxon>
        <taxon>Spirochaetaceae</taxon>
        <taxon>Candidatus Thalassospirochaeta</taxon>
    </lineage>
</organism>
<accession>A0AAJ1IDM7</accession>
<comment type="function">
    <text evidence="2">Removes the formyl group from the N-terminal Met of newly synthesized proteins. Requires at least a dipeptide for an efficient rate of reaction. N-terminal L-methionine is a prerequisite for activity but the enzyme has broad specificity at other positions.</text>
</comment>
<dbReference type="AlphaFoldDB" id="A0AAJ1IDM7"/>
<keyword evidence="2" id="KW-0479">Metal-binding</keyword>
<dbReference type="InterPro" id="IPR036821">
    <property type="entry name" value="Peptide_deformylase_sf"/>
</dbReference>
<keyword evidence="2 3" id="KW-0378">Hydrolase</keyword>
<dbReference type="Pfam" id="PF01327">
    <property type="entry name" value="Pep_deformylase"/>
    <property type="match status" value="1"/>
</dbReference>
<dbReference type="CDD" id="cd00487">
    <property type="entry name" value="Pep_deformylase"/>
    <property type="match status" value="1"/>
</dbReference>
<evidence type="ECO:0000313" key="3">
    <source>
        <dbReference type="EMBL" id="MDC7227413.1"/>
    </source>
</evidence>
<comment type="cofactor">
    <cofactor evidence="2">
        <name>Fe(2+)</name>
        <dbReference type="ChEBI" id="CHEBI:29033"/>
    </cofactor>
    <text evidence="2">Binds 1 Fe(2+) ion.</text>
</comment>
<comment type="catalytic activity">
    <reaction evidence="2">
        <text>N-terminal N-formyl-L-methionyl-[peptide] + H2O = N-terminal L-methionyl-[peptide] + formate</text>
        <dbReference type="Rhea" id="RHEA:24420"/>
        <dbReference type="Rhea" id="RHEA-COMP:10639"/>
        <dbReference type="Rhea" id="RHEA-COMP:10640"/>
        <dbReference type="ChEBI" id="CHEBI:15377"/>
        <dbReference type="ChEBI" id="CHEBI:15740"/>
        <dbReference type="ChEBI" id="CHEBI:49298"/>
        <dbReference type="ChEBI" id="CHEBI:64731"/>
        <dbReference type="EC" id="3.5.1.88"/>
    </reaction>
</comment>
<dbReference type="EMBL" id="JAQQAL010000024">
    <property type="protein sequence ID" value="MDC7227413.1"/>
    <property type="molecule type" value="Genomic_DNA"/>
</dbReference>
<dbReference type="PRINTS" id="PR01576">
    <property type="entry name" value="PDEFORMYLASE"/>
</dbReference>
<dbReference type="Proteomes" id="UP001221217">
    <property type="component" value="Unassembled WGS sequence"/>
</dbReference>
<dbReference type="PANTHER" id="PTHR10458">
    <property type="entry name" value="PEPTIDE DEFORMYLASE"/>
    <property type="match status" value="1"/>
</dbReference>
<protein>
    <recommendedName>
        <fullName evidence="2">Peptide deformylase</fullName>
        <shortName evidence="2">PDF</shortName>
        <ecNumber evidence="2">3.5.1.88</ecNumber>
    </recommendedName>
    <alternativeName>
        <fullName evidence="2">Polypeptide deformylase</fullName>
    </alternativeName>
</protein>
<dbReference type="PANTHER" id="PTHR10458:SF22">
    <property type="entry name" value="PEPTIDE DEFORMYLASE"/>
    <property type="match status" value="1"/>
</dbReference>
<comment type="similarity">
    <text evidence="1 2">Belongs to the polypeptide deformylase family.</text>
</comment>
<dbReference type="GO" id="GO:0006412">
    <property type="term" value="P:translation"/>
    <property type="evidence" value="ECO:0007669"/>
    <property type="project" value="UniProtKB-UniRule"/>
</dbReference>
<sequence length="164" mass="18695">MDVVTIGSNEEEILYKQAATVADIDERIVRLTQEMIDSLVVHKGIGLAGPQVNEQLRLFVTHAQGDIPRVFINPEIIMTSNDLVPYEEGCLSVPGIYADVMRPEEIQIQAWNEKGKPFTLDATGILARVIQHEYDHLRGKLFIDRLNEKKRERLLKQYARKNGQ</sequence>
<feature type="binding site" evidence="2">
    <location>
        <position position="136"/>
    </location>
    <ligand>
        <name>Fe cation</name>
        <dbReference type="ChEBI" id="CHEBI:24875"/>
    </ligand>
</feature>
<dbReference type="InterPro" id="IPR023635">
    <property type="entry name" value="Peptide_deformylase"/>
</dbReference>
<proteinExistence type="inferred from homology"/>
<dbReference type="NCBIfam" id="NF001159">
    <property type="entry name" value="PRK00150.1-3"/>
    <property type="match status" value="1"/>
</dbReference>
<evidence type="ECO:0000256" key="1">
    <source>
        <dbReference type="ARBA" id="ARBA00010759"/>
    </source>
</evidence>
<dbReference type="HAMAP" id="MF_00163">
    <property type="entry name" value="Pep_deformylase"/>
    <property type="match status" value="1"/>
</dbReference>
<dbReference type="GO" id="GO:0042586">
    <property type="term" value="F:peptide deformylase activity"/>
    <property type="evidence" value="ECO:0007669"/>
    <property type="project" value="UniProtKB-UniRule"/>
</dbReference>
<reference evidence="3 4" key="1">
    <citation type="submission" date="2022-12" db="EMBL/GenBank/DDBJ databases">
        <title>Metagenome assembled genome from gulf of manar.</title>
        <authorList>
            <person name="Kohli P."/>
            <person name="Pk S."/>
            <person name="Venkata Ramana C."/>
            <person name="Sasikala C."/>
        </authorList>
    </citation>
    <scope>NUCLEOTIDE SEQUENCE [LARGE SCALE GENOMIC DNA]</scope>
    <source>
        <strain evidence="3">JB008</strain>
    </source>
</reference>
<name>A0AAJ1IDM7_9SPIO</name>
<gene>
    <name evidence="2 3" type="primary">def</name>
    <name evidence="3" type="ORF">PQJ61_11680</name>
</gene>
<feature type="active site" evidence="2">
    <location>
        <position position="133"/>
    </location>
</feature>
<comment type="caution">
    <text evidence="3">The sequence shown here is derived from an EMBL/GenBank/DDBJ whole genome shotgun (WGS) entry which is preliminary data.</text>
</comment>
<evidence type="ECO:0000256" key="2">
    <source>
        <dbReference type="HAMAP-Rule" id="MF_00163"/>
    </source>
</evidence>
<keyword evidence="2" id="KW-0648">Protein biosynthesis</keyword>
<dbReference type="GO" id="GO:0046872">
    <property type="term" value="F:metal ion binding"/>
    <property type="evidence" value="ECO:0007669"/>
    <property type="project" value="UniProtKB-KW"/>
</dbReference>
<dbReference type="NCBIfam" id="TIGR00079">
    <property type="entry name" value="pept_deformyl"/>
    <property type="match status" value="1"/>
</dbReference>
<feature type="binding site" evidence="2">
    <location>
        <position position="90"/>
    </location>
    <ligand>
        <name>Fe cation</name>
        <dbReference type="ChEBI" id="CHEBI:24875"/>
    </ligand>
</feature>
<keyword evidence="2" id="KW-0408">Iron</keyword>